<evidence type="ECO:0000256" key="4">
    <source>
        <dbReference type="ARBA" id="ARBA00022723"/>
    </source>
</evidence>
<dbReference type="InterPro" id="IPR006656">
    <property type="entry name" value="Mopterin_OxRdtase"/>
</dbReference>
<dbReference type="GO" id="GO:0016491">
    <property type="term" value="F:oxidoreductase activity"/>
    <property type="evidence" value="ECO:0007669"/>
    <property type="project" value="UniProtKB-KW"/>
</dbReference>
<gene>
    <name evidence="10" type="ORF">DGMP_14050</name>
</gene>
<evidence type="ECO:0000256" key="2">
    <source>
        <dbReference type="ARBA" id="ARBA00022485"/>
    </source>
</evidence>
<keyword evidence="2" id="KW-0004">4Fe-4S</keyword>
<feature type="domain" description="4Fe-4S Mo/W bis-MGD-type" evidence="9">
    <location>
        <begin position="47"/>
        <end position="101"/>
    </location>
</feature>
<dbReference type="Pfam" id="PF00384">
    <property type="entry name" value="Molybdopterin"/>
    <property type="match status" value="1"/>
</dbReference>
<evidence type="ECO:0000256" key="5">
    <source>
        <dbReference type="ARBA" id="ARBA00022729"/>
    </source>
</evidence>
<proteinExistence type="inferred from homology"/>
<evidence type="ECO:0000313" key="10">
    <source>
        <dbReference type="EMBL" id="BCL60712.1"/>
    </source>
</evidence>
<comment type="similarity">
    <text evidence="1">Belongs to the prokaryotic molybdopterin-containing oxidoreductase family.</text>
</comment>
<dbReference type="AlphaFoldDB" id="A0A8D5JLM6"/>
<dbReference type="Pfam" id="PF01568">
    <property type="entry name" value="Molydop_binding"/>
    <property type="match status" value="1"/>
</dbReference>
<dbReference type="PANTHER" id="PTHR43742">
    <property type="entry name" value="TRIMETHYLAMINE-N-OXIDE REDUCTASE"/>
    <property type="match status" value="1"/>
</dbReference>
<dbReference type="InterPro" id="IPR006657">
    <property type="entry name" value="MoPterin_dinucl-bd_dom"/>
</dbReference>
<dbReference type="InterPro" id="IPR050612">
    <property type="entry name" value="Prok_Mopterin_Oxidored"/>
</dbReference>
<reference evidence="10" key="1">
    <citation type="submission" date="2020-09" db="EMBL/GenBank/DDBJ databases">
        <title>Desulfogranum mesoprofundum gen. nov., sp. nov., a novel mesophilic, sulfate-reducing chemolithoautotroph isolated from a deep-sea hydrothermal vent chimney in the Suiyo Seamount.</title>
        <authorList>
            <person name="Hashimoto Y."/>
            <person name="Nakagawa S."/>
        </authorList>
    </citation>
    <scope>NUCLEOTIDE SEQUENCE</scope>
    <source>
        <strain evidence="10">KT2</strain>
    </source>
</reference>
<keyword evidence="7" id="KW-0408">Iron</keyword>
<dbReference type="Proteomes" id="UP000826725">
    <property type="component" value="Chromosome"/>
</dbReference>
<sequence>MAFNLTRRKFLQSASLAAVALPLSRAIASESGVKRSPLEAKGSFKDETVVGGICEMCFWRCQLVGKKRGGRLVKLEGNPKSIDNGTSICARGNAGIKLLYDPDRLKFPLKNVGERGNPKWKKISWKEALDECGNKLKAVEDKYGAKGICVFPHGSSAKYPMHFFERTVGTKNVSEASFFQCRGIRDTAYVATIGKAPGEKVDMPNAKVIFLLGGHFGENIHVSHIKRYLKGLQNGAKLIVVDPRYSASAAKSDIWVPIKPGTDTAFLLGIMNYLIATKKYDADFVDEYGDGFEEFAKGIEEWSLEKAAAACDLTVQQIKEVADLLADNAPNVSIHPGRHVSWYGNDFQRQRSLACLTGLLGAFYVKGGWVPAIGPKVGKLSWEHKEHEEEFNLNLNSDDELYHPFTPPGTPTELIRDAALTGKPHPIKGCVIWGQNPIQTIPGQEKMKNVLRQMDFVMCVDVMPTDITMWADILLPEVSYLERYDYIKTGTQWDLSEKQQQFISARMPLVSPLFERKDQVFITNEIAKRMGYEEDIPVKTAKDMVEKNLEVAGLSLAQLKKEGGIHIQPGKNPYNMPDDFEVVFFNEDIEDAGFPGVPTYKPVEEPPAGFARLIYGRVPVHTFNRTQNNVWLHSAMPTNPVWLNDELAAKMGLKDGDEVGFINQDGIKSRTTTIVKTTPGIRKDCVYMGHGYGSANPLMTVGVGAGVDDTSLVTKIAVDPETGANGMRNNFVKFIKDGKIINIPTAA</sequence>
<keyword evidence="8" id="KW-0411">Iron-sulfur</keyword>
<dbReference type="EMBL" id="AP024086">
    <property type="protein sequence ID" value="BCL60712.1"/>
    <property type="molecule type" value="Genomic_DNA"/>
</dbReference>
<evidence type="ECO:0000313" key="11">
    <source>
        <dbReference type="Proteomes" id="UP000826725"/>
    </source>
</evidence>
<keyword evidence="4" id="KW-0479">Metal-binding</keyword>
<dbReference type="GO" id="GO:0046872">
    <property type="term" value="F:metal ion binding"/>
    <property type="evidence" value="ECO:0007669"/>
    <property type="project" value="UniProtKB-KW"/>
</dbReference>
<accession>A0A8D5JLM6</accession>
<evidence type="ECO:0000256" key="8">
    <source>
        <dbReference type="ARBA" id="ARBA00023014"/>
    </source>
</evidence>
<name>A0A8D5JLM6_9BACT</name>
<dbReference type="SMART" id="SM00926">
    <property type="entry name" value="Molybdop_Fe4S4"/>
    <property type="match status" value="1"/>
</dbReference>
<organism evidence="10 11">
    <name type="scientific">Desulfomarina profundi</name>
    <dbReference type="NCBI Taxonomy" id="2772557"/>
    <lineage>
        <taxon>Bacteria</taxon>
        <taxon>Pseudomonadati</taxon>
        <taxon>Thermodesulfobacteriota</taxon>
        <taxon>Desulfobulbia</taxon>
        <taxon>Desulfobulbales</taxon>
        <taxon>Desulfobulbaceae</taxon>
        <taxon>Desulfomarina</taxon>
    </lineage>
</organism>
<evidence type="ECO:0000256" key="7">
    <source>
        <dbReference type="ARBA" id="ARBA00023004"/>
    </source>
</evidence>
<dbReference type="RefSeq" id="WP_228856813.1">
    <property type="nucleotide sequence ID" value="NZ_AP024086.1"/>
</dbReference>
<dbReference type="KEGG" id="dbk:DGMP_14050"/>
<keyword evidence="6" id="KW-0560">Oxidoreductase</keyword>
<evidence type="ECO:0000259" key="9">
    <source>
        <dbReference type="SMART" id="SM00926"/>
    </source>
</evidence>
<evidence type="ECO:0000256" key="3">
    <source>
        <dbReference type="ARBA" id="ARBA00022505"/>
    </source>
</evidence>
<keyword evidence="3" id="KW-0500">Molybdenum</keyword>
<dbReference type="PANTHER" id="PTHR43742:SF9">
    <property type="entry name" value="TETRATHIONATE REDUCTASE SUBUNIT A"/>
    <property type="match status" value="1"/>
</dbReference>
<dbReference type="GO" id="GO:0043546">
    <property type="term" value="F:molybdopterin cofactor binding"/>
    <property type="evidence" value="ECO:0007669"/>
    <property type="project" value="InterPro"/>
</dbReference>
<keyword evidence="5" id="KW-0732">Signal</keyword>
<evidence type="ECO:0000256" key="1">
    <source>
        <dbReference type="ARBA" id="ARBA00010312"/>
    </source>
</evidence>
<dbReference type="InterPro" id="IPR006963">
    <property type="entry name" value="Mopterin_OxRdtase_4Fe-4S_dom"/>
</dbReference>
<dbReference type="GO" id="GO:0051539">
    <property type="term" value="F:4 iron, 4 sulfur cluster binding"/>
    <property type="evidence" value="ECO:0007669"/>
    <property type="project" value="UniProtKB-KW"/>
</dbReference>
<keyword evidence="11" id="KW-1185">Reference proteome</keyword>
<protein>
    <submittedName>
        <fullName evidence="10">Nitrate reductase</fullName>
    </submittedName>
</protein>
<dbReference type="Pfam" id="PF04879">
    <property type="entry name" value="Molybdop_Fe4S4"/>
    <property type="match status" value="1"/>
</dbReference>
<evidence type="ECO:0000256" key="6">
    <source>
        <dbReference type="ARBA" id="ARBA00023002"/>
    </source>
</evidence>